<dbReference type="Pfam" id="PF20431">
    <property type="entry name" value="E_motif"/>
    <property type="match status" value="1"/>
</dbReference>
<name>A0A5K1DTD1_9MAGN</name>
<proteinExistence type="predicted"/>
<dbReference type="Pfam" id="PF01535">
    <property type="entry name" value="PPR"/>
    <property type="match status" value="4"/>
</dbReference>
<dbReference type="GO" id="GO:0009451">
    <property type="term" value="P:RNA modification"/>
    <property type="evidence" value="ECO:0007669"/>
    <property type="project" value="InterPro"/>
</dbReference>
<evidence type="ECO:0008006" key="4">
    <source>
        <dbReference type="Google" id="ProtNLM"/>
    </source>
</evidence>
<dbReference type="Gene3D" id="1.25.40.10">
    <property type="entry name" value="Tetratricopeptide repeat domain"/>
    <property type="match status" value="3"/>
</dbReference>
<gene>
    <name evidence="3" type="ORF">NYM_LOCUS19635</name>
</gene>
<dbReference type="GO" id="GO:0003723">
    <property type="term" value="F:RNA binding"/>
    <property type="evidence" value="ECO:0007669"/>
    <property type="project" value="InterPro"/>
</dbReference>
<reference evidence="3" key="1">
    <citation type="submission" date="2019-09" db="EMBL/GenBank/DDBJ databases">
        <authorList>
            <person name="Zhang L."/>
        </authorList>
    </citation>
    <scope>NUCLEOTIDE SEQUENCE</scope>
</reference>
<evidence type="ECO:0000256" key="1">
    <source>
        <dbReference type="ARBA" id="ARBA00022737"/>
    </source>
</evidence>
<dbReference type="PANTHER" id="PTHR47926">
    <property type="entry name" value="PENTATRICOPEPTIDE REPEAT-CONTAINING PROTEIN"/>
    <property type="match status" value="1"/>
</dbReference>
<dbReference type="PROSITE" id="PS51375">
    <property type="entry name" value="PPR"/>
    <property type="match status" value="3"/>
</dbReference>
<dbReference type="InterPro" id="IPR046960">
    <property type="entry name" value="PPR_At4g14850-like_plant"/>
</dbReference>
<dbReference type="FunFam" id="1.25.40.10:FF:000344">
    <property type="entry name" value="Pentatricopeptide repeat-containing protein"/>
    <property type="match status" value="1"/>
</dbReference>
<organism evidence="3">
    <name type="scientific">Nymphaea colorata</name>
    <name type="common">pocket water lily</name>
    <dbReference type="NCBI Taxonomy" id="210225"/>
    <lineage>
        <taxon>Eukaryota</taxon>
        <taxon>Viridiplantae</taxon>
        <taxon>Streptophyta</taxon>
        <taxon>Embryophyta</taxon>
        <taxon>Tracheophyta</taxon>
        <taxon>Spermatophyta</taxon>
        <taxon>Magnoliopsida</taxon>
        <taxon>Nymphaeales</taxon>
        <taxon>Nymphaeaceae</taxon>
        <taxon>Nymphaea</taxon>
    </lineage>
</organism>
<dbReference type="EMBL" id="LR721783">
    <property type="protein sequence ID" value="VVW42349.1"/>
    <property type="molecule type" value="Genomic_DNA"/>
</dbReference>
<dbReference type="AlphaFoldDB" id="A0A5K1DTD1"/>
<dbReference type="InterPro" id="IPR002885">
    <property type="entry name" value="PPR_rpt"/>
</dbReference>
<dbReference type="Gramene" id="NC5G0158780.1">
    <property type="protein sequence ID" value="NC5G0158780.1:cds"/>
    <property type="gene ID" value="NC5G0158780"/>
</dbReference>
<evidence type="ECO:0000313" key="3">
    <source>
        <dbReference type="EMBL" id="VVW42349.1"/>
    </source>
</evidence>
<dbReference type="OrthoDB" id="185373at2759"/>
<dbReference type="PANTHER" id="PTHR47926:SF347">
    <property type="entry name" value="PENTATRICOPEPTIDE REPEAT-CONTAINING PROTEIN"/>
    <property type="match status" value="1"/>
</dbReference>
<sequence length="486" mass="54154">MEKENMKPDHYTLPFVIKGFASILDLDGGRKVHDVVRRNGYEGNLHVVTCLIDMYVRFGEIENARRLFDEMRERDVVAWTTMIGAYTQVGNWLEAFSLFRDMRLEGQEPNDVTLLSLISASSFLNFIHGMVIKLGFDTFVVIETALIDSYAKCGDVKSARELFDRMYWKNSVAWSAMICAYSVNGHPCDALFLFRIMFLCSNEMLDHIGVLSVLQACSSLGSLLVGRMTHAHILKSGIGSDSIVGTCLIDMYAKCGSVEDAFVSFHSITDKNLVSWSAMIAGYGFHGLGKEALDMFSEMQELGFKPDDVAFLSILSACSHSGLIGEGTKIFKSILQTCNGVARAKHYACMIDLFARSGKIGEICSLLKELPSIADASIWRGLFYACQVTADCETAEIAARNLYEVVPSGTDYNFILSNLYASCGKWSIVSKIRSNLKQNRARKTPGWSSIELNCKVHTFHSADTSHPEWQSIYKLLEIMFAEPDAL</sequence>
<feature type="repeat" description="PPR" evidence="2">
    <location>
        <begin position="75"/>
        <end position="109"/>
    </location>
</feature>
<feature type="repeat" description="PPR" evidence="2">
    <location>
        <begin position="272"/>
        <end position="306"/>
    </location>
</feature>
<dbReference type="OMA" id="CNSYTHL"/>
<keyword evidence="1" id="KW-0677">Repeat</keyword>
<dbReference type="InterPro" id="IPR011990">
    <property type="entry name" value="TPR-like_helical_dom_sf"/>
</dbReference>
<dbReference type="NCBIfam" id="TIGR00756">
    <property type="entry name" value="PPR"/>
    <property type="match status" value="4"/>
</dbReference>
<protein>
    <recommendedName>
        <fullName evidence="4">Pentatricopeptide repeat-containing protein</fullName>
    </recommendedName>
</protein>
<accession>A0A5K1DTD1</accession>
<evidence type="ECO:0000256" key="2">
    <source>
        <dbReference type="PROSITE-ProRule" id="PRU00708"/>
    </source>
</evidence>
<dbReference type="FunFam" id="1.25.40.10:FF:000184">
    <property type="entry name" value="Pentatricopeptide repeat-containing protein, chloroplastic"/>
    <property type="match status" value="1"/>
</dbReference>
<dbReference type="InterPro" id="IPR046848">
    <property type="entry name" value="E_motif"/>
</dbReference>
<feature type="repeat" description="PPR" evidence="2">
    <location>
        <begin position="44"/>
        <end position="74"/>
    </location>
</feature>
<dbReference type="Pfam" id="PF13041">
    <property type="entry name" value="PPR_2"/>
    <property type="match status" value="2"/>
</dbReference>